<protein>
    <submittedName>
        <fullName evidence="2">Uncharacterized protein</fullName>
    </submittedName>
</protein>
<organism evidence="2 3">
    <name type="scientific">Marinomonas foliarum</name>
    <dbReference type="NCBI Taxonomy" id="491950"/>
    <lineage>
        <taxon>Bacteria</taxon>
        <taxon>Pseudomonadati</taxon>
        <taxon>Pseudomonadota</taxon>
        <taxon>Gammaproteobacteria</taxon>
        <taxon>Oceanospirillales</taxon>
        <taxon>Oceanospirillaceae</taxon>
        <taxon>Marinomonas</taxon>
    </lineage>
</organism>
<evidence type="ECO:0000313" key="2">
    <source>
        <dbReference type="EMBL" id="RCX00479.1"/>
    </source>
</evidence>
<accession>A0A368ZUK2</accession>
<feature type="signal peptide" evidence="1">
    <location>
        <begin position="1"/>
        <end position="25"/>
    </location>
</feature>
<feature type="chain" id="PRO_5016571066" evidence="1">
    <location>
        <begin position="26"/>
        <end position="101"/>
    </location>
</feature>
<dbReference type="AlphaFoldDB" id="A0A368ZUK2"/>
<name>A0A368ZUK2_9GAMM</name>
<evidence type="ECO:0000313" key="3">
    <source>
        <dbReference type="Proteomes" id="UP000253506"/>
    </source>
</evidence>
<gene>
    <name evidence="2" type="ORF">DFP77_12263</name>
</gene>
<dbReference type="Proteomes" id="UP000253506">
    <property type="component" value="Unassembled WGS sequence"/>
</dbReference>
<dbReference type="RefSeq" id="WP_114412548.1">
    <property type="nucleotide sequence ID" value="NZ_QPJQ01000022.1"/>
</dbReference>
<proteinExistence type="predicted"/>
<evidence type="ECO:0000256" key="1">
    <source>
        <dbReference type="SAM" id="SignalP"/>
    </source>
</evidence>
<comment type="caution">
    <text evidence="2">The sequence shown here is derived from an EMBL/GenBank/DDBJ whole genome shotgun (WGS) entry which is preliminary data.</text>
</comment>
<dbReference type="EMBL" id="QPJQ01000022">
    <property type="protein sequence ID" value="RCX00479.1"/>
    <property type="molecule type" value="Genomic_DNA"/>
</dbReference>
<sequence>MKTQLLMIIAVIVSSILTISQRANAQEVNQFRWLEPTVEQVCHEVITPDKDTGSDKGCLFLSLSYVNAPLLQSNSYIFDAFAASAKVIRNVNPRAPPFSLI</sequence>
<reference evidence="2 3" key="1">
    <citation type="submission" date="2018-07" db="EMBL/GenBank/DDBJ databases">
        <title>Genomic Encyclopedia of Type Strains, Phase III (KMG-III): the genomes of soil and plant-associated and newly described type strains.</title>
        <authorList>
            <person name="Whitman W."/>
        </authorList>
    </citation>
    <scope>NUCLEOTIDE SEQUENCE [LARGE SCALE GENOMIC DNA]</scope>
    <source>
        <strain evidence="2 3">CECT 7731</strain>
    </source>
</reference>
<keyword evidence="1" id="KW-0732">Signal</keyword>
<dbReference type="OrthoDB" id="6106425at2"/>